<organism evidence="2 3">
    <name type="scientific">Neurospora hispaniola</name>
    <dbReference type="NCBI Taxonomy" id="588809"/>
    <lineage>
        <taxon>Eukaryota</taxon>
        <taxon>Fungi</taxon>
        <taxon>Dikarya</taxon>
        <taxon>Ascomycota</taxon>
        <taxon>Pezizomycotina</taxon>
        <taxon>Sordariomycetes</taxon>
        <taxon>Sordariomycetidae</taxon>
        <taxon>Sordariales</taxon>
        <taxon>Sordariaceae</taxon>
        <taxon>Neurospora</taxon>
    </lineage>
</organism>
<proteinExistence type="predicted"/>
<protein>
    <submittedName>
        <fullName evidence="2">Uncharacterized protein</fullName>
    </submittedName>
</protein>
<evidence type="ECO:0000313" key="3">
    <source>
        <dbReference type="Proteomes" id="UP001285908"/>
    </source>
</evidence>
<dbReference type="EMBL" id="JAULSX010000003">
    <property type="protein sequence ID" value="KAK3495305.1"/>
    <property type="molecule type" value="Genomic_DNA"/>
</dbReference>
<evidence type="ECO:0000256" key="1">
    <source>
        <dbReference type="SAM" id="MobiDB-lite"/>
    </source>
</evidence>
<sequence length="324" mass="36517">MQPMVLVSKGLSPRKFQTQVLVEFLTPTVSAFNSLHIRPHLMPFVVLDLDTSIATSRNTSGPANTTMLAGLNRHERVAIATRSLSAGQADQNFHLCCQPGPIAQMLEARSTARPCLLGAGVAASAATLLLVVGVKHSCRFPDHVLNFVCLSVRSYGQESDHRWMQKVRVGNRLLVRGHMVLRINLLMGRSRLLMKRSHLVVKRRRMLIRGKKARILLMGRSRLLMKRRRMLVWSSVMRSHLLRLGLVIQKHLVKCSLVLRDQRATAEITLIGLGLLWKVSNALHVWRYLTLGRWSVERVVQTRRGNTTAGDGPLRRQESTTAMR</sequence>
<accession>A0AAJ0IBY2</accession>
<reference evidence="2 3" key="1">
    <citation type="journal article" date="2023" name="Mol. Phylogenet. Evol.">
        <title>Genome-scale phylogeny and comparative genomics of the fungal order Sordariales.</title>
        <authorList>
            <person name="Hensen N."/>
            <person name="Bonometti L."/>
            <person name="Westerberg I."/>
            <person name="Brannstrom I.O."/>
            <person name="Guillou S."/>
            <person name="Cros-Aarteil S."/>
            <person name="Calhoun S."/>
            <person name="Haridas S."/>
            <person name="Kuo A."/>
            <person name="Mondo S."/>
            <person name="Pangilinan J."/>
            <person name="Riley R."/>
            <person name="LaButti K."/>
            <person name="Andreopoulos B."/>
            <person name="Lipzen A."/>
            <person name="Chen C."/>
            <person name="Yan M."/>
            <person name="Daum C."/>
            <person name="Ng V."/>
            <person name="Clum A."/>
            <person name="Steindorff A."/>
            <person name="Ohm R.A."/>
            <person name="Martin F."/>
            <person name="Silar P."/>
            <person name="Natvig D.O."/>
            <person name="Lalanne C."/>
            <person name="Gautier V."/>
            <person name="Ament-Velasquez S.L."/>
            <person name="Kruys A."/>
            <person name="Hutchinson M.I."/>
            <person name="Powell A.J."/>
            <person name="Barry K."/>
            <person name="Miller A.N."/>
            <person name="Grigoriev I.V."/>
            <person name="Debuchy R."/>
            <person name="Gladieux P."/>
            <person name="Hiltunen Thoren M."/>
            <person name="Johannesson H."/>
        </authorList>
    </citation>
    <scope>NUCLEOTIDE SEQUENCE [LARGE SCALE GENOMIC DNA]</scope>
    <source>
        <strain evidence="2 3">FGSC 10403</strain>
    </source>
</reference>
<comment type="caution">
    <text evidence="2">The sequence shown here is derived from an EMBL/GenBank/DDBJ whole genome shotgun (WGS) entry which is preliminary data.</text>
</comment>
<feature type="region of interest" description="Disordered" evidence="1">
    <location>
        <begin position="305"/>
        <end position="324"/>
    </location>
</feature>
<evidence type="ECO:0000313" key="2">
    <source>
        <dbReference type="EMBL" id="KAK3495305.1"/>
    </source>
</evidence>
<gene>
    <name evidence="2" type="ORF">B0T23DRAFT_314669</name>
</gene>
<dbReference type="AlphaFoldDB" id="A0AAJ0IBY2"/>
<keyword evidence="3" id="KW-1185">Reference proteome</keyword>
<dbReference type="Proteomes" id="UP001285908">
    <property type="component" value="Unassembled WGS sequence"/>
</dbReference>
<dbReference type="GeneID" id="87872441"/>
<name>A0AAJ0IBY2_9PEZI</name>
<dbReference type="RefSeq" id="XP_062694734.1">
    <property type="nucleotide sequence ID" value="XM_062834819.1"/>
</dbReference>